<evidence type="ECO:0000313" key="1">
    <source>
        <dbReference type="EMBL" id="RDV06445.1"/>
    </source>
</evidence>
<sequence length="156" mass="15637">MTLLERLGALITAMKTETKTLRVMISGANNGNVSGLTTTATDLVAAINEVKATADNAGGAGAEINDLAAGGGTTYSSNKITADIAAAKTAVKNEILNGAAAEVDTLMEIATLLASNDDTDAALAAVVANKANASDVYTQAQLGNPDTDLVALWNAA</sequence>
<organism evidence="1 2">
    <name type="scientific">Sphingorhabdus pulchriflava</name>
    <dbReference type="NCBI Taxonomy" id="2292257"/>
    <lineage>
        <taxon>Bacteria</taxon>
        <taxon>Pseudomonadati</taxon>
        <taxon>Pseudomonadota</taxon>
        <taxon>Alphaproteobacteria</taxon>
        <taxon>Sphingomonadales</taxon>
        <taxon>Sphingomonadaceae</taxon>
        <taxon>Sphingorhabdus</taxon>
    </lineage>
</organism>
<comment type="caution">
    <text evidence="1">The sequence shown here is derived from an EMBL/GenBank/DDBJ whole genome shotgun (WGS) entry which is preliminary data.</text>
</comment>
<dbReference type="OrthoDB" id="9765957at2"/>
<evidence type="ECO:0000313" key="2">
    <source>
        <dbReference type="Proteomes" id="UP000263833"/>
    </source>
</evidence>
<proteinExistence type="predicted"/>
<dbReference type="Proteomes" id="UP000263833">
    <property type="component" value="Unassembled WGS sequence"/>
</dbReference>
<accession>A0A371BFR2</accession>
<dbReference type="EMBL" id="QRGP01000001">
    <property type="protein sequence ID" value="RDV06445.1"/>
    <property type="molecule type" value="Genomic_DNA"/>
</dbReference>
<gene>
    <name evidence="1" type="ORF">DXH95_03185</name>
</gene>
<keyword evidence="2" id="KW-1185">Reference proteome</keyword>
<dbReference type="AlphaFoldDB" id="A0A371BFR2"/>
<reference evidence="2" key="1">
    <citation type="submission" date="2018-08" db="EMBL/GenBank/DDBJ databases">
        <authorList>
            <person name="Kim S.-J."/>
            <person name="Jung G.-Y."/>
        </authorList>
    </citation>
    <scope>NUCLEOTIDE SEQUENCE [LARGE SCALE GENOMIC DNA]</scope>
    <source>
        <strain evidence="2">GY_G</strain>
    </source>
</reference>
<protein>
    <submittedName>
        <fullName evidence="1">Uncharacterized protein</fullName>
    </submittedName>
</protein>
<name>A0A371BFR2_9SPHN</name>
<dbReference type="RefSeq" id="WP_115547998.1">
    <property type="nucleotide sequence ID" value="NZ_QRGP01000001.1"/>
</dbReference>